<feature type="domain" description="Myb-like" evidence="6">
    <location>
        <begin position="81"/>
        <end position="133"/>
    </location>
</feature>
<accession>A0ABD1IZD4</accession>
<feature type="domain" description="HTH myb-type" evidence="8">
    <location>
        <begin position="240"/>
        <end position="295"/>
    </location>
</feature>
<sequence length="1143" mass="126197">MEYLRDKLSKAKEPEKEMEKEALQKQIEELEVEIAKISGLGEEDLMGTRHDDHDWDKIANIDFEGKRDAEDIKQFWQNYLHPSINKSPWKPEEIEKLKGIVMQHQGYDWEKIADKMETNRTAFMCFQAHQRYIYKNFKRTTWTSLEDRQLRDLVHKKRIGNFIPYIQISYFMSGRDANQVMYRWTQVLDPAIKKGPWSKEEDAMLLKAIEKHGFLWWRVRYEVPGRTDGQCRERYLDCLSEDVKKGSWTPEEEILLRQGVLKYGVGKWTKIASEVPGRTDSQCLQKWRLLTRAYKKKRRRPPDTSSSVVKTPSSSVGKIVKKRPKKPKADDDDPGSDEEVEYLDSDCEGYRDEDNVDPSSAEEEPEVSVPRYVQPPFCEWIPRQTPGVLRMFLVKHPKSKDLVQSTTRNGFIIPHVHYSVLDRSHHVVDRFKAQEYETLKKRTYKDHDDDVILVPQVDIKCLYDILGARIMKTTEKEKRKAAQVHSKPPSCGTKAVGTRGAVTLQKGVTSKSLLCNELMAVVSSWMGNILIPLPSSMNQKLEVDVVRQQAAKVELSSTPVFLAFLKILHIDSTGCKNVISARRVQGLTGTHQSPAQQMMSNKNMGTSNGRKSTSEALKHSRMRQQQALSQPQQLPQSQTGFAQMPQLPLSHSVQIAQPVLMSLIPPQSTCSSTVSSAPEPTRTAKRTRKPTAKAKELMEETKAKNQTGHKRPRLENPPKTVSPVTWIITPPAQIPLNTQTHNGLIVNSMMSLPPAATGLTPPCPPTSTNNTCQSNIPLNTPGVLPSTVVFSLSDIQGRAPVMMIPVVNVPNLVATSMASTSVTTTSTSIQGVTTSLPNATQTSPSNSAQGLTTSVPSTVVTTPSTSPQGLTTSVPSTVVTTPSISIQAGSTSAPSILLAASSNSVQGVTTSVPSTAVTTPSTSVAAGGCPALLSPATPYLTVSPFVSPAAVPGNSLSTVSWPNGPSPAAPVRSNTGCPLPVNGALPLTIAPVCTFTPSGSQSQTALQDTPGFDPNLMFLEDPVTVTEWMSGRSGIVVPPLDQRQPYLPPFVSNVNTLQSLLQAKKSLLEHSVRILPPRPSTYFGQTEEEDVADVRRRVVERFSCNPAYLSLKTRFLSCFTIPAFMATVNPCPDQPSPGDQESE</sequence>
<feature type="compositionally biased region" description="Basic residues" evidence="5">
    <location>
        <begin position="683"/>
        <end position="692"/>
    </location>
</feature>
<evidence type="ECO:0000259" key="7">
    <source>
        <dbReference type="PROSITE" id="PS51293"/>
    </source>
</evidence>
<feature type="domain" description="HTH myb-type" evidence="8">
    <location>
        <begin position="189"/>
        <end position="239"/>
    </location>
</feature>
<dbReference type="PROSITE" id="PS51293">
    <property type="entry name" value="SANT"/>
    <property type="match status" value="1"/>
</dbReference>
<dbReference type="InterPro" id="IPR017884">
    <property type="entry name" value="SANT_dom"/>
</dbReference>
<feature type="region of interest" description="Disordered" evidence="5">
    <location>
        <begin position="1"/>
        <end position="23"/>
    </location>
</feature>
<dbReference type="SMART" id="SM00717">
    <property type="entry name" value="SANT"/>
    <property type="match status" value="5"/>
</dbReference>
<dbReference type="PANTHER" id="PTHR46621">
    <property type="entry name" value="SNRNA-ACTIVATING PROTEIN COMPLEX SUBUNIT 4"/>
    <property type="match status" value="1"/>
</dbReference>
<feature type="compositionally biased region" description="Acidic residues" evidence="5">
    <location>
        <begin position="354"/>
        <end position="366"/>
    </location>
</feature>
<dbReference type="PROSITE" id="PS50090">
    <property type="entry name" value="MYB_LIKE"/>
    <property type="match status" value="4"/>
</dbReference>
<dbReference type="GO" id="GO:0003677">
    <property type="term" value="F:DNA binding"/>
    <property type="evidence" value="ECO:0007669"/>
    <property type="project" value="UniProtKB-KW"/>
</dbReference>
<feature type="compositionally biased region" description="Polar residues" evidence="5">
    <location>
        <begin position="588"/>
        <end position="611"/>
    </location>
</feature>
<name>A0ABD1IZD4_9TELE</name>
<evidence type="ECO:0000259" key="8">
    <source>
        <dbReference type="PROSITE" id="PS51294"/>
    </source>
</evidence>
<dbReference type="Pfam" id="PF00249">
    <property type="entry name" value="Myb_DNA-binding"/>
    <property type="match status" value="2"/>
</dbReference>
<reference evidence="9 10" key="1">
    <citation type="submission" date="2024-09" db="EMBL/GenBank/DDBJ databases">
        <title>A chromosome-level genome assembly of Gray's grenadier anchovy, Coilia grayii.</title>
        <authorList>
            <person name="Fu Z."/>
        </authorList>
    </citation>
    <scope>NUCLEOTIDE SEQUENCE [LARGE SCALE GENOMIC DNA]</scope>
    <source>
        <strain evidence="9">G4</strain>
        <tissue evidence="9">Muscle</tissue>
    </source>
</reference>
<feature type="domain" description="Myb-like" evidence="6">
    <location>
        <begin position="134"/>
        <end position="188"/>
    </location>
</feature>
<evidence type="ECO:0000256" key="2">
    <source>
        <dbReference type="ARBA" id="ARBA00023125"/>
    </source>
</evidence>
<dbReference type="AlphaFoldDB" id="A0ABD1IZD4"/>
<keyword evidence="2" id="KW-0238">DNA-binding</keyword>
<feature type="region of interest" description="Disordered" evidence="5">
    <location>
        <begin position="295"/>
        <end position="368"/>
    </location>
</feature>
<dbReference type="InterPro" id="IPR051575">
    <property type="entry name" value="Myb-like_DNA-bd"/>
</dbReference>
<feature type="domain" description="Myb-like" evidence="6">
    <location>
        <begin position="240"/>
        <end position="291"/>
    </location>
</feature>
<keyword evidence="10" id="KW-1185">Reference proteome</keyword>
<feature type="compositionally biased region" description="Low complexity" evidence="5">
    <location>
        <begin position="303"/>
        <end position="316"/>
    </location>
</feature>
<dbReference type="CDD" id="cd00167">
    <property type="entry name" value="SANT"/>
    <property type="match status" value="4"/>
</dbReference>
<feature type="region of interest" description="Disordered" evidence="5">
    <location>
        <begin position="669"/>
        <end position="722"/>
    </location>
</feature>
<dbReference type="Proteomes" id="UP001591681">
    <property type="component" value="Unassembled WGS sequence"/>
</dbReference>
<feature type="compositionally biased region" description="Basic and acidic residues" evidence="5">
    <location>
        <begin position="693"/>
        <end position="703"/>
    </location>
</feature>
<protein>
    <recommendedName>
        <fullName evidence="11">snRNA-activating protein complex subunit 4</fullName>
    </recommendedName>
</protein>
<organism evidence="9 10">
    <name type="scientific">Coilia grayii</name>
    <name type="common">Gray's grenadier anchovy</name>
    <dbReference type="NCBI Taxonomy" id="363190"/>
    <lineage>
        <taxon>Eukaryota</taxon>
        <taxon>Metazoa</taxon>
        <taxon>Chordata</taxon>
        <taxon>Craniata</taxon>
        <taxon>Vertebrata</taxon>
        <taxon>Euteleostomi</taxon>
        <taxon>Actinopterygii</taxon>
        <taxon>Neopterygii</taxon>
        <taxon>Teleostei</taxon>
        <taxon>Clupei</taxon>
        <taxon>Clupeiformes</taxon>
        <taxon>Clupeoidei</taxon>
        <taxon>Engraulidae</taxon>
        <taxon>Coilinae</taxon>
        <taxon>Coilia</taxon>
    </lineage>
</organism>
<evidence type="ECO:0000313" key="9">
    <source>
        <dbReference type="EMBL" id="KAL2079630.1"/>
    </source>
</evidence>
<dbReference type="InterPro" id="IPR009057">
    <property type="entry name" value="Homeodomain-like_sf"/>
</dbReference>
<dbReference type="Pfam" id="PF13921">
    <property type="entry name" value="Myb_DNA-bind_6"/>
    <property type="match status" value="1"/>
</dbReference>
<keyword evidence="4" id="KW-0539">Nucleus</keyword>
<evidence type="ECO:0000259" key="6">
    <source>
        <dbReference type="PROSITE" id="PS50090"/>
    </source>
</evidence>
<proteinExistence type="predicted"/>
<keyword evidence="3" id="KW-0804">Transcription</keyword>
<evidence type="ECO:0000256" key="1">
    <source>
        <dbReference type="ARBA" id="ARBA00023015"/>
    </source>
</evidence>
<dbReference type="PANTHER" id="PTHR46621:SF1">
    <property type="entry name" value="SNRNA-ACTIVATING PROTEIN COMPLEX SUBUNIT 4"/>
    <property type="match status" value="1"/>
</dbReference>
<feature type="region of interest" description="Disordered" evidence="5">
    <location>
        <begin position="588"/>
        <end position="639"/>
    </location>
</feature>
<dbReference type="Gene3D" id="1.10.10.60">
    <property type="entry name" value="Homeodomain-like"/>
    <property type="match status" value="4"/>
</dbReference>
<dbReference type="InterPro" id="IPR001005">
    <property type="entry name" value="SANT/Myb"/>
</dbReference>
<dbReference type="InterPro" id="IPR017930">
    <property type="entry name" value="Myb_dom"/>
</dbReference>
<feature type="compositionally biased region" description="Acidic residues" evidence="5">
    <location>
        <begin position="330"/>
        <end position="347"/>
    </location>
</feature>
<evidence type="ECO:0000256" key="3">
    <source>
        <dbReference type="ARBA" id="ARBA00023163"/>
    </source>
</evidence>
<feature type="region of interest" description="Disordered" evidence="5">
    <location>
        <begin position="834"/>
        <end position="874"/>
    </location>
</feature>
<dbReference type="SUPFAM" id="SSF46689">
    <property type="entry name" value="Homeodomain-like"/>
    <property type="match status" value="3"/>
</dbReference>
<feature type="compositionally biased region" description="Low complexity" evidence="5">
    <location>
        <begin position="852"/>
        <end position="874"/>
    </location>
</feature>
<evidence type="ECO:0000313" key="10">
    <source>
        <dbReference type="Proteomes" id="UP001591681"/>
    </source>
</evidence>
<dbReference type="EMBL" id="JBHFQA010000022">
    <property type="protein sequence ID" value="KAL2079630.1"/>
    <property type="molecule type" value="Genomic_DNA"/>
</dbReference>
<evidence type="ECO:0008006" key="11">
    <source>
        <dbReference type="Google" id="ProtNLM"/>
    </source>
</evidence>
<feature type="domain" description="Myb-like" evidence="6">
    <location>
        <begin position="189"/>
        <end position="239"/>
    </location>
</feature>
<comment type="caution">
    <text evidence="9">The sequence shown here is derived from an EMBL/GenBank/DDBJ whole genome shotgun (WGS) entry which is preliminary data.</text>
</comment>
<evidence type="ECO:0000256" key="4">
    <source>
        <dbReference type="ARBA" id="ARBA00023242"/>
    </source>
</evidence>
<feature type="compositionally biased region" description="Low complexity" evidence="5">
    <location>
        <begin position="624"/>
        <end position="638"/>
    </location>
</feature>
<feature type="domain" description="SANT" evidence="7">
    <location>
        <begin position="243"/>
        <end position="295"/>
    </location>
</feature>
<feature type="compositionally biased region" description="Polar residues" evidence="5">
    <location>
        <begin position="836"/>
        <end position="851"/>
    </location>
</feature>
<gene>
    <name evidence="9" type="ORF">ACEWY4_025374</name>
</gene>
<evidence type="ECO:0000256" key="5">
    <source>
        <dbReference type="SAM" id="MobiDB-lite"/>
    </source>
</evidence>
<dbReference type="PROSITE" id="PS51294">
    <property type="entry name" value="HTH_MYB"/>
    <property type="match status" value="2"/>
</dbReference>
<keyword evidence="1" id="KW-0805">Transcription regulation</keyword>